<dbReference type="STRING" id="889306.KP78_30430"/>
<name>A0A0C2RUW8_9BACL</name>
<organism evidence="1 2">
    <name type="scientific">Jeotgalibacillus soli</name>
    <dbReference type="NCBI Taxonomy" id="889306"/>
    <lineage>
        <taxon>Bacteria</taxon>
        <taxon>Bacillati</taxon>
        <taxon>Bacillota</taxon>
        <taxon>Bacilli</taxon>
        <taxon>Bacillales</taxon>
        <taxon>Caryophanaceae</taxon>
        <taxon>Jeotgalibacillus</taxon>
    </lineage>
</organism>
<protein>
    <submittedName>
        <fullName evidence="1">Uncharacterized protein</fullName>
    </submittedName>
</protein>
<dbReference type="PATRIC" id="fig|889306.3.peg.3054"/>
<dbReference type="Proteomes" id="UP000031938">
    <property type="component" value="Unassembled WGS sequence"/>
</dbReference>
<comment type="caution">
    <text evidence="1">The sequence shown here is derived from an EMBL/GenBank/DDBJ whole genome shotgun (WGS) entry which is preliminary data.</text>
</comment>
<accession>A0A0C2RUW8</accession>
<gene>
    <name evidence="1" type="ORF">KP78_30430</name>
</gene>
<evidence type="ECO:0000313" key="1">
    <source>
        <dbReference type="EMBL" id="KIL45499.1"/>
    </source>
</evidence>
<dbReference type="EMBL" id="JXRP01000018">
    <property type="protein sequence ID" value="KIL45499.1"/>
    <property type="molecule type" value="Genomic_DNA"/>
</dbReference>
<keyword evidence="2" id="KW-1185">Reference proteome</keyword>
<proteinExistence type="predicted"/>
<dbReference type="AlphaFoldDB" id="A0A0C2RUW8"/>
<evidence type="ECO:0000313" key="2">
    <source>
        <dbReference type="Proteomes" id="UP000031938"/>
    </source>
</evidence>
<sequence length="46" mass="5135">MYGENRTDSGWNGPERVTLNQVEGADSSTLKDEAINSRRVEACYTL</sequence>
<reference evidence="1 2" key="1">
    <citation type="submission" date="2015-01" db="EMBL/GenBank/DDBJ databases">
        <title>Genome sequencing of Jeotgalibacillus soli.</title>
        <authorList>
            <person name="Goh K.M."/>
            <person name="Chan K.-G."/>
            <person name="Yaakop A.S."/>
            <person name="Ee R."/>
            <person name="Gan H.M."/>
            <person name="Chan C.S."/>
        </authorList>
    </citation>
    <scope>NUCLEOTIDE SEQUENCE [LARGE SCALE GENOMIC DNA]</scope>
    <source>
        <strain evidence="1 2">P9</strain>
    </source>
</reference>